<keyword evidence="3" id="KW-1185">Reference proteome</keyword>
<feature type="region of interest" description="Disordered" evidence="1">
    <location>
        <begin position="1"/>
        <end position="43"/>
    </location>
</feature>
<gene>
    <name evidence="2" type="ORF">BJ989_001635</name>
</gene>
<evidence type="ECO:0000313" key="2">
    <source>
        <dbReference type="EMBL" id="NYG55331.1"/>
    </source>
</evidence>
<evidence type="ECO:0000313" key="3">
    <source>
        <dbReference type="Proteomes" id="UP000544110"/>
    </source>
</evidence>
<feature type="compositionally biased region" description="Basic residues" evidence="1">
    <location>
        <begin position="33"/>
        <end position="43"/>
    </location>
</feature>
<organism evidence="2 3">
    <name type="scientific">Nocardioides perillae</name>
    <dbReference type="NCBI Taxonomy" id="1119534"/>
    <lineage>
        <taxon>Bacteria</taxon>
        <taxon>Bacillati</taxon>
        <taxon>Actinomycetota</taxon>
        <taxon>Actinomycetes</taxon>
        <taxon>Propionibacteriales</taxon>
        <taxon>Nocardioidaceae</taxon>
        <taxon>Nocardioides</taxon>
    </lineage>
</organism>
<accession>A0A7Y9UME3</accession>
<dbReference type="RefSeq" id="WP_281363163.1">
    <property type="nucleotide sequence ID" value="NZ_JACCAC010000001.1"/>
</dbReference>
<name>A0A7Y9UME3_9ACTN</name>
<sequence length="43" mass="4869">MALMHDQMTSGDDRGLKRAHEKMKSGENPAMQRMHRASTKAAR</sequence>
<proteinExistence type="predicted"/>
<dbReference type="Proteomes" id="UP000544110">
    <property type="component" value="Unassembled WGS sequence"/>
</dbReference>
<feature type="compositionally biased region" description="Basic and acidic residues" evidence="1">
    <location>
        <begin position="11"/>
        <end position="25"/>
    </location>
</feature>
<reference evidence="2 3" key="1">
    <citation type="submission" date="2020-07" db="EMBL/GenBank/DDBJ databases">
        <title>Sequencing the genomes of 1000 actinobacteria strains.</title>
        <authorList>
            <person name="Klenk H.-P."/>
        </authorList>
    </citation>
    <scope>NUCLEOTIDE SEQUENCE [LARGE SCALE GENOMIC DNA]</scope>
    <source>
        <strain evidence="2 3">DSM 24552</strain>
    </source>
</reference>
<dbReference type="AlphaFoldDB" id="A0A7Y9UME3"/>
<comment type="caution">
    <text evidence="2">The sequence shown here is derived from an EMBL/GenBank/DDBJ whole genome shotgun (WGS) entry which is preliminary data.</text>
</comment>
<protein>
    <submittedName>
        <fullName evidence="2">Uncharacterized protein</fullName>
    </submittedName>
</protein>
<dbReference type="EMBL" id="JACCAC010000001">
    <property type="protein sequence ID" value="NYG55331.1"/>
    <property type="molecule type" value="Genomic_DNA"/>
</dbReference>
<evidence type="ECO:0000256" key="1">
    <source>
        <dbReference type="SAM" id="MobiDB-lite"/>
    </source>
</evidence>